<accession>D5SJ22</accession>
<organism evidence="1 2">
    <name type="scientific">Streptomyces clavuligerus</name>
    <dbReference type="NCBI Taxonomy" id="1901"/>
    <lineage>
        <taxon>Bacteria</taxon>
        <taxon>Bacillati</taxon>
        <taxon>Actinomycetota</taxon>
        <taxon>Actinomycetes</taxon>
        <taxon>Kitasatosporales</taxon>
        <taxon>Streptomycetaceae</taxon>
        <taxon>Streptomyces</taxon>
    </lineage>
</organism>
<name>D5SJ22_STRCL</name>
<keyword evidence="2" id="KW-1185">Reference proteome</keyword>
<dbReference type="EMBL" id="CM000914">
    <property type="protein sequence ID" value="EFG03915.2"/>
    <property type="molecule type" value="Genomic_DNA"/>
</dbReference>
<evidence type="ECO:0000313" key="2">
    <source>
        <dbReference type="Proteomes" id="UP000002357"/>
    </source>
</evidence>
<proteinExistence type="predicted"/>
<evidence type="ECO:0000313" key="1">
    <source>
        <dbReference type="EMBL" id="EFG03915.2"/>
    </source>
</evidence>
<dbReference type="Proteomes" id="UP000002357">
    <property type="component" value="Plasmid pSCL4"/>
</dbReference>
<sequence length="172" mass="18675">MTHMTLSWPPRSSSPTTVLSAYTTVLGWPLSADGAPVEAADVERVRERSPRAVWSVLCGQRFDVVAVPARLGRELALLIERDLEQAVDGAVLPCLLGGEKRFFLVRAGSARDIPTAGGVQVLSGEQRLVLPSSPELRWETPPWSRTEPVAVELPDGDMLVERLAATAPDARR</sequence>
<reference evidence="1 2" key="1">
    <citation type="journal article" date="2010" name="Genome Biol. Evol.">
        <title>The sequence of a 1.8-mb bacterial linear plasmid reveals a rich evolutionary reservoir of secondary metabolic pathways.</title>
        <authorList>
            <person name="Medema M.H."/>
            <person name="Trefzer A."/>
            <person name="Kovalchuk A."/>
            <person name="van den Berg M."/>
            <person name="Mueller U."/>
            <person name="Heijne W."/>
            <person name="Wu L."/>
            <person name="Alam M.T."/>
            <person name="Ronning C.M."/>
            <person name="Nierman W.C."/>
            <person name="Bovenberg R.A.L."/>
            <person name="Breitling R."/>
            <person name="Takano E."/>
        </authorList>
    </citation>
    <scope>NUCLEOTIDE SEQUENCE [LARGE SCALE GENOMIC DNA]</scope>
    <source>
        <strain evidence="2">ATCC 27064 / DSM 738 / JCM 4710 / NBRC 13307 / NCIMB 12785 / NRRL 3585 / VKM Ac-602</strain>
        <plasmid evidence="1">pSCL4</plasmid>
    </source>
</reference>
<protein>
    <submittedName>
        <fullName evidence="1">Uncharacterized protein</fullName>
    </submittedName>
</protein>
<geneLocation type="plasmid" evidence="1 2">
    <name>pSCL4</name>
</geneLocation>
<gene>
    <name evidence="1" type="ORF">SCLAV_p0425</name>
</gene>
<dbReference type="AlphaFoldDB" id="D5SJ22"/>
<keyword evidence="1" id="KW-0614">Plasmid</keyword>